<protein>
    <submittedName>
        <fullName evidence="4">HNH endonuclease</fullName>
    </submittedName>
</protein>
<sequence>MRNPRWHRDELILTLNLYFKLDSSLFEKNNPEVIELSKTLNKLPIYSEEERKLNFRNPNGTAMKLCNFMAIDPDNPNKGLTSFSKLDKETFFEFNENVKELERISTLIMESINNVQTINKLYKIEDEEDNYVKEGFEGEIIYKLHKARERDNKLTESKKKLVFKETGKLECEVCGFDFLKKYGELGKGFIECHHTKQLSTYETKKKTKLEDLALVCPNCHRMLHRNLEDMSIDNLKEIIKNSR</sequence>
<evidence type="ECO:0000313" key="5">
    <source>
        <dbReference type="Proteomes" id="UP001242368"/>
    </source>
</evidence>
<dbReference type="CDD" id="cd00085">
    <property type="entry name" value="HNHc"/>
    <property type="match status" value="1"/>
</dbReference>
<reference evidence="4" key="1">
    <citation type="journal article" date="2014" name="Int. J. Syst. Evol. Microbiol.">
        <title>Complete genome of a new Firmicutes species belonging to the dominant human colonic microbiota ('Ruminococcus bicirculans') reveals two chromosomes and a selective capacity to utilize plant glucans.</title>
        <authorList>
            <consortium name="NISC Comparative Sequencing Program"/>
            <person name="Wegmann U."/>
            <person name="Louis P."/>
            <person name="Goesmann A."/>
            <person name="Henrissat B."/>
            <person name="Duncan S.H."/>
            <person name="Flint H.J."/>
        </authorList>
    </citation>
    <scope>NUCLEOTIDE SEQUENCE</scope>
    <source>
        <strain evidence="4">CECT 7184</strain>
    </source>
</reference>
<feature type="domain" description="HNH nuclease" evidence="1">
    <location>
        <begin position="158"/>
        <end position="221"/>
    </location>
</feature>
<dbReference type="EMBL" id="JAUFQU010000083">
    <property type="protein sequence ID" value="MDN3710317.1"/>
    <property type="molecule type" value="Genomic_DNA"/>
</dbReference>
<evidence type="ECO:0000259" key="1">
    <source>
        <dbReference type="SMART" id="SM00507"/>
    </source>
</evidence>
<evidence type="ECO:0000313" key="4">
    <source>
        <dbReference type="EMBL" id="MDN3710353.1"/>
    </source>
</evidence>
<dbReference type="GO" id="GO:0004519">
    <property type="term" value="F:endonuclease activity"/>
    <property type="evidence" value="ECO:0007669"/>
    <property type="project" value="UniProtKB-KW"/>
</dbReference>
<keyword evidence="5" id="KW-1185">Reference proteome</keyword>
<evidence type="ECO:0000313" key="3">
    <source>
        <dbReference type="EMBL" id="MDN3710317.1"/>
    </source>
</evidence>
<comment type="caution">
    <text evidence="4">The sequence shown here is derived from an EMBL/GenBank/DDBJ whole genome shotgun (WGS) entry which is preliminary data.</text>
</comment>
<evidence type="ECO:0000313" key="2">
    <source>
        <dbReference type="EMBL" id="MDN3706531.1"/>
    </source>
</evidence>
<keyword evidence="4" id="KW-0378">Hydrolase</keyword>
<dbReference type="InterPro" id="IPR002711">
    <property type="entry name" value="HNH"/>
</dbReference>
<dbReference type="Proteomes" id="UP001242368">
    <property type="component" value="Unassembled WGS sequence"/>
</dbReference>
<name>A0ABT8D0I0_9FLAO</name>
<dbReference type="RefSeq" id="WP_290362600.1">
    <property type="nucleotide sequence ID" value="NZ_JAUFQU010000001.1"/>
</dbReference>
<keyword evidence="4" id="KW-0540">Nuclease</keyword>
<dbReference type="Pfam" id="PF01844">
    <property type="entry name" value="HNH"/>
    <property type="match status" value="1"/>
</dbReference>
<keyword evidence="4" id="KW-0255">Endonuclease</keyword>
<dbReference type="EMBL" id="JAUFQU010000084">
    <property type="protein sequence ID" value="MDN3710353.1"/>
    <property type="molecule type" value="Genomic_DNA"/>
</dbReference>
<organism evidence="4 5">
    <name type="scientific">Paenimyroides ceti</name>
    <dbReference type="NCBI Taxonomy" id="395087"/>
    <lineage>
        <taxon>Bacteria</taxon>
        <taxon>Pseudomonadati</taxon>
        <taxon>Bacteroidota</taxon>
        <taxon>Flavobacteriia</taxon>
        <taxon>Flavobacteriales</taxon>
        <taxon>Flavobacteriaceae</taxon>
        <taxon>Paenimyroides</taxon>
    </lineage>
</organism>
<dbReference type="EMBL" id="JAUFQU010000001">
    <property type="protein sequence ID" value="MDN3706531.1"/>
    <property type="molecule type" value="Genomic_DNA"/>
</dbReference>
<reference evidence="5" key="2">
    <citation type="journal article" date="2019" name="Int. J. Syst. Evol. Microbiol.">
        <title>The Global Catalogue of Microorganisms (GCM) 10K type strain sequencing project: providing services to taxonomists for standard genome sequencing and annotation.</title>
        <authorList>
            <consortium name="The Broad Institute Genomics Platform"/>
            <consortium name="The Broad Institute Genome Sequencing Center for Infectious Disease"/>
            <person name="Wu L."/>
            <person name="Ma J."/>
        </authorList>
    </citation>
    <scope>NUCLEOTIDE SEQUENCE [LARGE SCALE GENOMIC DNA]</scope>
    <source>
        <strain evidence="5">CECT 7184</strain>
    </source>
</reference>
<dbReference type="InterPro" id="IPR003615">
    <property type="entry name" value="HNH_nuc"/>
</dbReference>
<gene>
    <name evidence="2" type="ORF">QW060_05240</name>
    <name evidence="3" type="ORF">QW060_26170</name>
    <name evidence="4" type="ORF">QW060_26355</name>
</gene>
<proteinExistence type="predicted"/>
<reference evidence="4" key="3">
    <citation type="submission" date="2023-06" db="EMBL/GenBank/DDBJ databases">
        <authorList>
            <person name="Lucena T."/>
            <person name="Sun Q."/>
        </authorList>
    </citation>
    <scope>NUCLEOTIDE SEQUENCE</scope>
    <source>
        <strain evidence="4">CECT 7184</strain>
    </source>
</reference>
<dbReference type="SMART" id="SM00507">
    <property type="entry name" value="HNHc"/>
    <property type="match status" value="1"/>
</dbReference>
<accession>A0ABT8D0I0</accession>